<dbReference type="EMBL" id="AQGS01000041">
    <property type="protein sequence ID" value="EPS44634.1"/>
    <property type="molecule type" value="Genomic_DNA"/>
</dbReference>
<feature type="chain" id="PRO_5004560682" description="J domain-containing protein" evidence="2">
    <location>
        <begin position="30"/>
        <end position="330"/>
    </location>
</feature>
<gene>
    <name evidence="4" type="ORF">H072_1375</name>
</gene>
<dbReference type="HOGENOM" id="CLU_063296_0_0_1"/>
<dbReference type="OrthoDB" id="17458at2759"/>
<name>S8AP43_DACHA</name>
<dbReference type="SUPFAM" id="SSF46565">
    <property type="entry name" value="Chaperone J-domain"/>
    <property type="match status" value="1"/>
</dbReference>
<dbReference type="Pfam" id="PF00226">
    <property type="entry name" value="DnaJ"/>
    <property type="match status" value="1"/>
</dbReference>
<evidence type="ECO:0000256" key="1">
    <source>
        <dbReference type="SAM" id="MobiDB-lite"/>
    </source>
</evidence>
<organism evidence="4 5">
    <name type="scientific">Dactylellina haptotyla (strain CBS 200.50)</name>
    <name type="common">Nematode-trapping fungus</name>
    <name type="synonym">Monacrosporium haptotylum</name>
    <dbReference type="NCBI Taxonomy" id="1284197"/>
    <lineage>
        <taxon>Eukaryota</taxon>
        <taxon>Fungi</taxon>
        <taxon>Dikarya</taxon>
        <taxon>Ascomycota</taxon>
        <taxon>Pezizomycotina</taxon>
        <taxon>Orbiliomycetes</taxon>
        <taxon>Orbiliales</taxon>
        <taxon>Orbiliaceae</taxon>
        <taxon>Dactylellina</taxon>
    </lineage>
</organism>
<keyword evidence="2" id="KW-0732">Signal</keyword>
<evidence type="ECO:0000256" key="2">
    <source>
        <dbReference type="SAM" id="SignalP"/>
    </source>
</evidence>
<feature type="signal peptide" evidence="2">
    <location>
        <begin position="1"/>
        <end position="29"/>
    </location>
</feature>
<reference evidence="5" key="2">
    <citation type="submission" date="2013-04" db="EMBL/GenBank/DDBJ databases">
        <title>Genomic mechanisms accounting for the adaptation to parasitism in nematode-trapping fungi.</title>
        <authorList>
            <person name="Ahren D.G."/>
        </authorList>
    </citation>
    <scope>NUCLEOTIDE SEQUENCE [LARGE SCALE GENOMIC DNA]</scope>
    <source>
        <strain evidence="5">CBS 200.50</strain>
    </source>
</reference>
<dbReference type="Gene3D" id="1.10.287.110">
    <property type="entry name" value="DnaJ domain"/>
    <property type="match status" value="1"/>
</dbReference>
<protein>
    <recommendedName>
        <fullName evidence="3">J domain-containing protein</fullName>
    </recommendedName>
</protein>
<feature type="region of interest" description="Disordered" evidence="1">
    <location>
        <begin position="144"/>
        <end position="171"/>
    </location>
</feature>
<feature type="region of interest" description="Disordered" evidence="1">
    <location>
        <begin position="188"/>
        <end position="208"/>
    </location>
</feature>
<feature type="region of interest" description="Disordered" evidence="1">
    <location>
        <begin position="309"/>
        <end position="330"/>
    </location>
</feature>
<dbReference type="eggNOG" id="ENOG502S5BU">
    <property type="taxonomic scope" value="Eukaryota"/>
</dbReference>
<dbReference type="InterPro" id="IPR001623">
    <property type="entry name" value="DnaJ_domain"/>
</dbReference>
<evidence type="ECO:0000313" key="5">
    <source>
        <dbReference type="Proteomes" id="UP000015100"/>
    </source>
</evidence>
<evidence type="ECO:0000313" key="4">
    <source>
        <dbReference type="EMBL" id="EPS44634.1"/>
    </source>
</evidence>
<dbReference type="AlphaFoldDB" id="S8AP43"/>
<dbReference type="OMA" id="NGHPLCK"/>
<dbReference type="Proteomes" id="UP000015100">
    <property type="component" value="Unassembled WGS sequence"/>
</dbReference>
<reference evidence="4 5" key="1">
    <citation type="journal article" date="2013" name="PLoS Genet.">
        <title>Genomic mechanisms accounting for the adaptation to parasitism in nematode-trapping fungi.</title>
        <authorList>
            <person name="Meerupati T."/>
            <person name="Andersson K.M."/>
            <person name="Friman E."/>
            <person name="Kumar D."/>
            <person name="Tunlid A."/>
            <person name="Ahren D."/>
        </authorList>
    </citation>
    <scope>NUCLEOTIDE SEQUENCE [LARGE SCALE GENOMIC DNA]</scope>
    <source>
        <strain evidence="4 5">CBS 200.50</strain>
    </source>
</reference>
<feature type="compositionally biased region" description="Low complexity" evidence="1">
    <location>
        <begin position="194"/>
        <end position="205"/>
    </location>
</feature>
<dbReference type="InterPro" id="IPR018253">
    <property type="entry name" value="DnaJ_domain_CS"/>
</dbReference>
<dbReference type="CDD" id="cd06257">
    <property type="entry name" value="DnaJ"/>
    <property type="match status" value="1"/>
</dbReference>
<dbReference type="STRING" id="1284197.S8AP43"/>
<accession>S8AP43</accession>
<comment type="caution">
    <text evidence="4">The sequence shown here is derived from an EMBL/GenBank/DDBJ whole genome shotgun (WGS) entry which is preliminary data.</text>
</comment>
<evidence type="ECO:0000259" key="3">
    <source>
        <dbReference type="PROSITE" id="PS50076"/>
    </source>
</evidence>
<dbReference type="PROSITE" id="PS50076">
    <property type="entry name" value="DNAJ_2"/>
    <property type="match status" value="1"/>
</dbReference>
<dbReference type="PROSITE" id="PS00636">
    <property type="entry name" value="DNAJ_1"/>
    <property type="match status" value="1"/>
</dbReference>
<keyword evidence="5" id="KW-1185">Reference proteome</keyword>
<sequence>MYIARPSAAILPKCSLLASCCCAFLPVGGRPSNEGSQPQIQFRTYASHSNPPTLSWPSKPLSQLTPYEIFNQPHSSAYQKTTFYQLAKLYHPDCAPTADHPSAYLSKATRTERFRLIVAANALLSDPTKKKTYDVYGVGWNGTSSHIRSDPRRPTAATYASGPWKTSPAGNATWEDWERWYRSEGMRDGFPGTSSSSGSGNSNDSEAPKPFTTHTNFVTIILLLSFTGVLIQLARVDSFTTTYEQRRDRRNRDIQRDLWRVRKEAIAIGGKDGRVQAFLRMRDPEGHGGLEAVREERMRRLLPDGEVCLSGDVSGKDLSDAVDHDEDGEE</sequence>
<feature type="domain" description="J" evidence="3">
    <location>
        <begin position="65"/>
        <end position="137"/>
    </location>
</feature>
<proteinExistence type="predicted"/>
<dbReference type="InterPro" id="IPR036869">
    <property type="entry name" value="J_dom_sf"/>
</dbReference>